<evidence type="ECO:0000256" key="2">
    <source>
        <dbReference type="ARBA" id="ARBA00022840"/>
    </source>
</evidence>
<keyword evidence="6" id="KW-1185">Reference proteome</keyword>
<dbReference type="SUPFAM" id="SSF52540">
    <property type="entry name" value="P-loop containing nucleoside triphosphate hydrolases"/>
    <property type="match status" value="1"/>
</dbReference>
<dbReference type="InterPro" id="IPR016024">
    <property type="entry name" value="ARM-type_fold"/>
</dbReference>
<dbReference type="InterPro" id="IPR016032">
    <property type="entry name" value="Sig_transdc_resp-reg_C-effctor"/>
</dbReference>
<dbReference type="Pfam" id="PF00196">
    <property type="entry name" value="GerE"/>
    <property type="match status" value="1"/>
</dbReference>
<keyword evidence="1" id="KW-0547">Nucleotide-binding</keyword>
<dbReference type="Pfam" id="PF13191">
    <property type="entry name" value="AAA_16"/>
    <property type="match status" value="1"/>
</dbReference>
<name>A0ABY9J830_9ACTN</name>
<dbReference type="InterPro" id="IPR036388">
    <property type="entry name" value="WH-like_DNA-bd_sf"/>
</dbReference>
<feature type="region of interest" description="Disordered" evidence="3">
    <location>
        <begin position="1"/>
        <end position="22"/>
    </location>
</feature>
<evidence type="ECO:0000256" key="3">
    <source>
        <dbReference type="SAM" id="MobiDB-lite"/>
    </source>
</evidence>
<evidence type="ECO:0000313" key="6">
    <source>
        <dbReference type="Proteomes" id="UP001224433"/>
    </source>
</evidence>
<protein>
    <submittedName>
        <fullName evidence="5">AAA family ATPase</fullName>
    </submittedName>
</protein>
<dbReference type="InterPro" id="IPR041664">
    <property type="entry name" value="AAA_16"/>
</dbReference>
<dbReference type="SUPFAM" id="SSF48371">
    <property type="entry name" value="ARM repeat"/>
    <property type="match status" value="1"/>
</dbReference>
<dbReference type="PANTHER" id="PTHR16305:SF35">
    <property type="entry name" value="TRANSCRIPTIONAL ACTIVATOR DOMAIN"/>
    <property type="match status" value="1"/>
</dbReference>
<feature type="compositionally biased region" description="Gly residues" evidence="3">
    <location>
        <begin position="322"/>
        <end position="334"/>
    </location>
</feature>
<dbReference type="PROSITE" id="PS00622">
    <property type="entry name" value="HTH_LUXR_1"/>
    <property type="match status" value="1"/>
</dbReference>
<dbReference type="EMBL" id="CP120983">
    <property type="protein sequence ID" value="WLQ63978.1"/>
    <property type="molecule type" value="Genomic_DNA"/>
</dbReference>
<feature type="domain" description="HTH luxR-type" evidence="4">
    <location>
        <begin position="915"/>
        <end position="980"/>
    </location>
</feature>
<evidence type="ECO:0000256" key="1">
    <source>
        <dbReference type="ARBA" id="ARBA00022741"/>
    </source>
</evidence>
<dbReference type="PANTHER" id="PTHR16305">
    <property type="entry name" value="TESTICULAR SOLUBLE ADENYLYL CYCLASE"/>
    <property type="match status" value="1"/>
</dbReference>
<evidence type="ECO:0000259" key="4">
    <source>
        <dbReference type="PROSITE" id="PS50043"/>
    </source>
</evidence>
<dbReference type="CDD" id="cd06170">
    <property type="entry name" value="LuxR_C_like"/>
    <property type="match status" value="1"/>
</dbReference>
<feature type="compositionally biased region" description="Pro residues" evidence="3">
    <location>
        <begin position="7"/>
        <end position="16"/>
    </location>
</feature>
<dbReference type="SMART" id="SM00421">
    <property type="entry name" value="HTH_LUXR"/>
    <property type="match status" value="1"/>
</dbReference>
<evidence type="ECO:0000313" key="5">
    <source>
        <dbReference type="EMBL" id="WLQ63978.1"/>
    </source>
</evidence>
<dbReference type="PROSITE" id="PS50043">
    <property type="entry name" value="HTH_LUXR_2"/>
    <property type="match status" value="1"/>
</dbReference>
<dbReference type="SUPFAM" id="SSF46894">
    <property type="entry name" value="C-terminal effector domain of the bipartite response regulators"/>
    <property type="match status" value="1"/>
</dbReference>
<dbReference type="InterPro" id="IPR000792">
    <property type="entry name" value="Tscrpt_reg_LuxR_C"/>
</dbReference>
<sequence>MTALASQPPPCPPAGPGPGSVGLLERESALELLAAEARRAVAGSGRMVLLRAPTGTGRSALLEAAAELGVKLGMRVLRAHASAESAGIPLALVTQLLDPAHEIGGFLGDTPETPHHLGHASRLWQLLCEYAAGSPLLVAVDDVHLADRASLRWLTEGARRLTGMPVLMVVTERGQYDIAPAAPGLAFSLPPAVVRVHAVGPLSRGAAEEFVRGTLGPDTGDTWVDGCVRAGAGNPLLLRALLDDLRTVFPHGGRAGAGDGADPEPGLPENCAELYPGAFVAAVSWWLRSAGTGSTLVARALAELEDSARYDEEGHAPLHGPGAPGTGAGPAGHEGPGHESGDDFTDFLSELTRADPDRVGGWVTAMVRLGLLRRAPGSGVPRFAHPLLRGAVLDGWPRSHRQALHLRAAELRQRRGHGVEAVAGHLLRTTPGGTERVAKALLDAAADASRAGRTGAAAHYLRRVLDEPLSSERRAAVLTELGELEFATLRSGGIPRLAEALRLRQAPRDRVLAAVALGSALADRGEPRAALDVLRELGPLDGEPVLDRTVQTASAFFSDHDPEIRRAVYTRLRERAERSPEWISPALRALLIRYESTAGLLSAESAMRQIRRLLTAPEDPLLVPYLLGEAAAVAQWADSADDAERLVRSGLTEHWVSALHPVHRSLLSTRVDTAAARGRHRWVLEETAGRLRMPGGSARVGASSFLAHRVVALVECGRSAEAERLVAGVDVAEAQDGWEQNRFLHARGVLRASVGDPAGALADFLECGRRQTGRDVRSPVVTPWRSAAAECHLLLGRTPEALALAEEENRYAAVWDTPRVRGRALRVLGAATGGRRGLELTAEAVAVLRDMSLDVELIPALITHGLQLTAAGQSRSARPLLREAATAAERLGAVRLSGRAELALRASGARRRNTSLTGNGSLTAGERRVATLAADGRTNAEISELLHLARRTVETHLTSTYRKLSIRRRGDLPAALNSVTDAAT</sequence>
<dbReference type="InterPro" id="IPR027417">
    <property type="entry name" value="P-loop_NTPase"/>
</dbReference>
<reference evidence="5 6" key="1">
    <citation type="submission" date="2023-03" db="EMBL/GenBank/DDBJ databases">
        <title>Isolation and description of six Streptomyces strains from soil environments, able to metabolize different microbial glucans.</title>
        <authorList>
            <person name="Widen T."/>
            <person name="Larsbrink J."/>
        </authorList>
    </citation>
    <scope>NUCLEOTIDE SEQUENCE [LARGE SCALE GENOMIC DNA]</scope>
    <source>
        <strain evidence="5 6">Alt3</strain>
    </source>
</reference>
<dbReference type="RefSeq" id="WP_306103380.1">
    <property type="nucleotide sequence ID" value="NZ_CP120983.1"/>
</dbReference>
<gene>
    <name evidence="5" type="ORF">P8A20_10405</name>
</gene>
<dbReference type="Gene3D" id="1.10.10.10">
    <property type="entry name" value="Winged helix-like DNA-binding domain superfamily/Winged helix DNA-binding domain"/>
    <property type="match status" value="1"/>
</dbReference>
<dbReference type="PRINTS" id="PR00038">
    <property type="entry name" value="HTHLUXR"/>
</dbReference>
<keyword evidence="2" id="KW-0067">ATP-binding</keyword>
<accession>A0ABY9J830</accession>
<organism evidence="5 6">
    <name type="scientific">Streptomyces glycanivorans</name>
    <dbReference type="NCBI Taxonomy" id="3033808"/>
    <lineage>
        <taxon>Bacteria</taxon>
        <taxon>Bacillati</taxon>
        <taxon>Actinomycetota</taxon>
        <taxon>Actinomycetes</taxon>
        <taxon>Kitasatosporales</taxon>
        <taxon>Streptomycetaceae</taxon>
        <taxon>Streptomyces</taxon>
    </lineage>
</organism>
<feature type="region of interest" description="Disordered" evidence="3">
    <location>
        <begin position="312"/>
        <end position="345"/>
    </location>
</feature>
<proteinExistence type="predicted"/>
<dbReference type="Proteomes" id="UP001224433">
    <property type="component" value="Chromosome"/>
</dbReference>